<feature type="compositionally biased region" description="Basic and acidic residues" evidence="5">
    <location>
        <begin position="457"/>
        <end position="466"/>
    </location>
</feature>
<organism evidence="7 8">
    <name type="scientific">Ascosphaera apis ARSEF 7405</name>
    <dbReference type="NCBI Taxonomy" id="392613"/>
    <lineage>
        <taxon>Eukaryota</taxon>
        <taxon>Fungi</taxon>
        <taxon>Dikarya</taxon>
        <taxon>Ascomycota</taxon>
        <taxon>Pezizomycotina</taxon>
        <taxon>Eurotiomycetes</taxon>
        <taxon>Eurotiomycetidae</taxon>
        <taxon>Onygenales</taxon>
        <taxon>Ascosphaeraceae</taxon>
        <taxon>Ascosphaera</taxon>
    </lineage>
</organism>
<dbReference type="InterPro" id="IPR005178">
    <property type="entry name" value="Ostalpha/TMEM184C"/>
</dbReference>
<evidence type="ECO:0000256" key="3">
    <source>
        <dbReference type="ARBA" id="ARBA00022989"/>
    </source>
</evidence>
<evidence type="ECO:0000256" key="4">
    <source>
        <dbReference type="ARBA" id="ARBA00023136"/>
    </source>
</evidence>
<name>A0A168DH68_9EURO</name>
<keyword evidence="2 6" id="KW-0812">Transmembrane</keyword>
<evidence type="ECO:0000256" key="6">
    <source>
        <dbReference type="SAM" id="Phobius"/>
    </source>
</evidence>
<feature type="transmembrane region" description="Helical" evidence="6">
    <location>
        <begin position="20"/>
        <end position="44"/>
    </location>
</feature>
<dbReference type="PANTHER" id="PTHR23423">
    <property type="entry name" value="ORGANIC SOLUTE TRANSPORTER-RELATED"/>
    <property type="match status" value="1"/>
</dbReference>
<evidence type="ECO:0000256" key="5">
    <source>
        <dbReference type="SAM" id="MobiDB-lite"/>
    </source>
</evidence>
<gene>
    <name evidence="7" type="ORF">AAP_00005</name>
</gene>
<accession>A0A168DH68</accession>
<dbReference type="OrthoDB" id="5348404at2759"/>
<dbReference type="Pfam" id="PF03619">
    <property type="entry name" value="Solute_trans_a"/>
    <property type="match status" value="1"/>
</dbReference>
<evidence type="ECO:0000256" key="2">
    <source>
        <dbReference type="ARBA" id="ARBA00022692"/>
    </source>
</evidence>
<feature type="transmembrane region" description="Helical" evidence="6">
    <location>
        <begin position="89"/>
        <end position="106"/>
    </location>
</feature>
<evidence type="ECO:0000313" key="8">
    <source>
        <dbReference type="Proteomes" id="UP000242877"/>
    </source>
</evidence>
<dbReference type="VEuPathDB" id="FungiDB:AAP_00005"/>
<evidence type="ECO:0000256" key="1">
    <source>
        <dbReference type="ARBA" id="ARBA00004141"/>
    </source>
</evidence>
<evidence type="ECO:0000313" key="7">
    <source>
        <dbReference type="EMBL" id="KZZ97744.1"/>
    </source>
</evidence>
<dbReference type="GO" id="GO:0016020">
    <property type="term" value="C:membrane"/>
    <property type="evidence" value="ECO:0007669"/>
    <property type="project" value="UniProtKB-SubCell"/>
</dbReference>
<keyword evidence="4 6" id="KW-0472">Membrane</keyword>
<feature type="region of interest" description="Disordered" evidence="5">
    <location>
        <begin position="536"/>
        <end position="566"/>
    </location>
</feature>
<comment type="subcellular location">
    <subcellularLocation>
        <location evidence="1">Membrane</location>
        <topology evidence="1">Multi-pass membrane protein</topology>
    </subcellularLocation>
</comment>
<dbReference type="EMBL" id="AZGZ01000001">
    <property type="protein sequence ID" value="KZZ97744.1"/>
    <property type="molecule type" value="Genomic_DNA"/>
</dbReference>
<proteinExistence type="predicted"/>
<dbReference type="SMART" id="SM01417">
    <property type="entry name" value="Solute_trans_a"/>
    <property type="match status" value="1"/>
</dbReference>
<keyword evidence="3 6" id="KW-1133">Transmembrane helix</keyword>
<dbReference type="Proteomes" id="UP000242877">
    <property type="component" value="Unassembled WGS sequence"/>
</dbReference>
<dbReference type="AlphaFoldDB" id="A0A168DH68"/>
<feature type="transmembrane region" description="Helical" evidence="6">
    <location>
        <begin position="189"/>
        <end position="208"/>
    </location>
</feature>
<reference evidence="7 8" key="1">
    <citation type="journal article" date="2016" name="Genome Biol. Evol.">
        <title>Divergent and convergent evolution of fungal pathogenicity.</title>
        <authorList>
            <person name="Shang Y."/>
            <person name="Xiao G."/>
            <person name="Zheng P."/>
            <person name="Cen K."/>
            <person name="Zhan S."/>
            <person name="Wang C."/>
        </authorList>
    </citation>
    <scope>NUCLEOTIDE SEQUENCE [LARGE SCALE GENOMIC DNA]</scope>
    <source>
        <strain evidence="7 8">ARSEF 7405</strain>
    </source>
</reference>
<sequence>MADDTSVSLGWGTGSRLATATIILAGVTSLTASLISIVSIWLQLKNYRKPLLQRYVVRILIIVPIFAVASYASIVSHTASDILDPIRDIYEAFTIYTFFQLLINFLDGERSIIIMTYGRPPVEHAWPLNHMLPKIDISDPYTFLAIKRGILQYTWLKPVLSLATIIMKATDTYQEGYLGLSSGYMWCGLIYNISMTISLYALAMFWLIMHNDLRPYRPVPKFLYYVHPYVSAARLPIKYAARDAFGCVDLIQDTKETFSGNSYSYYTFEPMGDQMLAHADSHSRVARVLAGMRYERGGRAKYWIPTPGQRPDPRIPLLSDSRRQSAIDIDPFEIDRDDERLFARARELEFGDWNYPVITATMAPLESGVGSSGRRCRRSISRKGPSPPSQSSTHDGYFTSHRGGDNIRKGQRQYGRTNANHRPSSQSYPSSKRTGNSRNVVGPRAGTPTRPQIGSNRRTEARRTDTDSNNQTVMPVFTHSKPQQTYASQYSVPANLGPASQPLAPAPGLAMPPSQTSQTSNVVIDAPDSNTSTFNQMHNNDDSDSDEHANSGYNFAAVAEERNVWD</sequence>
<feature type="region of interest" description="Disordered" evidence="5">
    <location>
        <begin position="365"/>
        <end position="484"/>
    </location>
</feature>
<keyword evidence="8" id="KW-1185">Reference proteome</keyword>
<feature type="compositionally biased region" description="Polar residues" evidence="5">
    <location>
        <begin position="414"/>
        <end position="439"/>
    </location>
</feature>
<protein>
    <submittedName>
        <fullName evidence="7">DUF300 domain-containing protein</fullName>
    </submittedName>
</protein>
<comment type="caution">
    <text evidence="7">The sequence shown here is derived from an EMBL/GenBank/DDBJ whole genome shotgun (WGS) entry which is preliminary data.</text>
</comment>
<feature type="transmembrane region" description="Helical" evidence="6">
    <location>
        <begin position="56"/>
        <end position="77"/>
    </location>
</feature>